<dbReference type="VEuPathDB" id="FungiDB:MPH_00185"/>
<proteinExistence type="predicted"/>
<protein>
    <submittedName>
        <fullName evidence="1">Uncharacterized protein</fullName>
    </submittedName>
</protein>
<evidence type="ECO:0000313" key="1">
    <source>
        <dbReference type="EMBL" id="EKG22450.1"/>
    </source>
</evidence>
<dbReference type="AlphaFoldDB" id="K2T0N1"/>
<sequence>MTLSPRLLAYRDALVCESSTSSFRSAVSLPTHVGYAVHLSCLSPSPCSRTAGQPTCQCTRTAKTYTSDIQLPPQESRFPILARSLGPQKLCQTLYLRIWSCCGSPPLTMLVCVKHCKSFRNHW</sequence>
<accession>K2T0N1</accession>
<organism evidence="1 2">
    <name type="scientific">Macrophomina phaseolina (strain MS6)</name>
    <name type="common">Charcoal rot fungus</name>
    <dbReference type="NCBI Taxonomy" id="1126212"/>
    <lineage>
        <taxon>Eukaryota</taxon>
        <taxon>Fungi</taxon>
        <taxon>Dikarya</taxon>
        <taxon>Ascomycota</taxon>
        <taxon>Pezizomycotina</taxon>
        <taxon>Dothideomycetes</taxon>
        <taxon>Dothideomycetes incertae sedis</taxon>
        <taxon>Botryosphaeriales</taxon>
        <taxon>Botryosphaeriaceae</taxon>
        <taxon>Macrophomina</taxon>
    </lineage>
</organism>
<dbReference type="HOGENOM" id="CLU_2015707_0_0_1"/>
<evidence type="ECO:0000313" key="2">
    <source>
        <dbReference type="Proteomes" id="UP000007129"/>
    </source>
</evidence>
<gene>
    <name evidence="1" type="ORF">MPH_00185</name>
</gene>
<dbReference type="InParanoid" id="K2T0N1"/>
<comment type="caution">
    <text evidence="1">The sequence shown here is derived from an EMBL/GenBank/DDBJ whole genome shotgun (WGS) entry which is preliminary data.</text>
</comment>
<dbReference type="EMBL" id="AHHD01000008">
    <property type="protein sequence ID" value="EKG22450.1"/>
    <property type="molecule type" value="Genomic_DNA"/>
</dbReference>
<name>K2T0N1_MACPH</name>
<reference evidence="1 2" key="1">
    <citation type="journal article" date="2012" name="BMC Genomics">
        <title>Tools to kill: Genome of one of the most destructive plant pathogenic fungi Macrophomina phaseolina.</title>
        <authorList>
            <person name="Islam M.S."/>
            <person name="Haque M.S."/>
            <person name="Islam M.M."/>
            <person name="Emdad E.M."/>
            <person name="Halim A."/>
            <person name="Hossen Q.M.M."/>
            <person name="Hossain M.Z."/>
            <person name="Ahmed B."/>
            <person name="Rahim S."/>
            <person name="Rahman M.S."/>
            <person name="Alam M.M."/>
            <person name="Hou S."/>
            <person name="Wan X."/>
            <person name="Saito J.A."/>
            <person name="Alam M."/>
        </authorList>
    </citation>
    <scope>NUCLEOTIDE SEQUENCE [LARGE SCALE GENOMIC DNA]</scope>
    <source>
        <strain evidence="1 2">MS6</strain>
    </source>
</reference>
<dbReference type="Proteomes" id="UP000007129">
    <property type="component" value="Unassembled WGS sequence"/>
</dbReference>